<proteinExistence type="predicted"/>
<protein>
    <submittedName>
        <fullName evidence="1">Uncharacterized protein</fullName>
    </submittedName>
</protein>
<dbReference type="EMBL" id="MTPW01000001">
    <property type="protein sequence ID" value="PQJ31098.1"/>
    <property type="molecule type" value="Genomic_DNA"/>
</dbReference>
<comment type="caution">
    <text evidence="1">The sequence shown here is derived from an EMBL/GenBank/DDBJ whole genome shotgun (WGS) entry which is preliminary data.</text>
</comment>
<evidence type="ECO:0000313" key="1">
    <source>
        <dbReference type="EMBL" id="PQJ31098.1"/>
    </source>
</evidence>
<name>A0A2S7U7Z1_9FLAO</name>
<dbReference type="Proteomes" id="UP000239747">
    <property type="component" value="Unassembled WGS sequence"/>
</dbReference>
<keyword evidence="2" id="KW-1185">Reference proteome</keyword>
<evidence type="ECO:0000313" key="2">
    <source>
        <dbReference type="Proteomes" id="UP000239747"/>
    </source>
</evidence>
<reference evidence="1 2" key="1">
    <citation type="submission" date="2017-01" db="EMBL/GenBank/DDBJ databases">
        <title>Trade-off between light-utilization and light-protection in marine flavobacteria.</title>
        <authorList>
            <person name="Kumagai Y."/>
            <person name="Yoshizawa S."/>
            <person name="Kogure K."/>
            <person name="Iwasaki W."/>
        </authorList>
    </citation>
    <scope>NUCLEOTIDE SEQUENCE [LARGE SCALE GENOMIC DNA]</scope>
    <source>
        <strain evidence="1 2">KCTC 32109</strain>
    </source>
</reference>
<organism evidence="1 2">
    <name type="scientific">Nonlabens arenilitoris</name>
    <dbReference type="NCBI Taxonomy" id="1217969"/>
    <lineage>
        <taxon>Bacteria</taxon>
        <taxon>Pseudomonadati</taxon>
        <taxon>Bacteroidota</taxon>
        <taxon>Flavobacteriia</taxon>
        <taxon>Flavobacteriales</taxon>
        <taxon>Flavobacteriaceae</taxon>
        <taxon>Nonlabens</taxon>
    </lineage>
</organism>
<gene>
    <name evidence="1" type="ORF">BST92_03785</name>
</gene>
<sequence>MLNTLETSILQTAIAALDADALLRLKSNLDNHVARLNPTKSIQQLDPVEIITSPKYREQFITHIANGGDCQNFIETVCQQWK</sequence>
<dbReference type="AlphaFoldDB" id="A0A2S7U7Z1"/>
<accession>A0A2S7U7Z1</accession>
<dbReference type="RefSeq" id="WP_105070249.1">
    <property type="nucleotide sequence ID" value="NZ_MTPW01000001.1"/>
</dbReference>